<dbReference type="Proteomes" id="UP000000343">
    <property type="component" value="Chromosome"/>
</dbReference>
<name>E8WXE7_GRATM</name>
<organism evidence="2">
    <name type="scientific">Granulicella tundricola (strain ATCC BAA-1859 / DSM 23138 / MP5ACTX9)</name>
    <dbReference type="NCBI Taxonomy" id="1198114"/>
    <lineage>
        <taxon>Bacteria</taxon>
        <taxon>Pseudomonadati</taxon>
        <taxon>Acidobacteriota</taxon>
        <taxon>Terriglobia</taxon>
        <taxon>Terriglobales</taxon>
        <taxon>Acidobacteriaceae</taxon>
        <taxon>Granulicella</taxon>
    </lineage>
</organism>
<dbReference type="OrthoDB" id="73310at2"/>
<protein>
    <submittedName>
        <fullName evidence="1">Uncharacterized protein</fullName>
    </submittedName>
</protein>
<gene>
    <name evidence="1" type="ordered locus">AciX9_0408</name>
</gene>
<accession>E8WXE7</accession>
<dbReference type="AlphaFoldDB" id="E8WXE7"/>
<dbReference type="KEGG" id="acm:AciX9_0408"/>
<dbReference type="PaxDb" id="1198114-AciX9_0408"/>
<dbReference type="EMBL" id="CP002480">
    <property type="protein sequence ID" value="ADW67480.1"/>
    <property type="molecule type" value="Genomic_DNA"/>
</dbReference>
<evidence type="ECO:0000313" key="1">
    <source>
        <dbReference type="EMBL" id="ADW67480.1"/>
    </source>
</evidence>
<reference evidence="2" key="1">
    <citation type="submission" date="2011-01" db="EMBL/GenBank/DDBJ databases">
        <title>Complete sequence of chromosome of Acidobacterium sp. MP5ACTX9.</title>
        <authorList>
            <consortium name="US DOE Joint Genome Institute"/>
            <person name="Lucas S."/>
            <person name="Copeland A."/>
            <person name="Lapidus A."/>
            <person name="Cheng J.-F."/>
            <person name="Goodwin L."/>
            <person name="Pitluck S."/>
            <person name="Teshima H."/>
            <person name="Detter J.C."/>
            <person name="Han C."/>
            <person name="Tapia R."/>
            <person name="Land M."/>
            <person name="Hauser L."/>
            <person name="Kyrpides N."/>
            <person name="Ivanova N."/>
            <person name="Ovchinnikova G."/>
            <person name="Pagani I."/>
            <person name="Rawat S.R."/>
            <person name="Mannisto M."/>
            <person name="Haggblom M.M."/>
            <person name="Woyke T."/>
        </authorList>
    </citation>
    <scope>NUCLEOTIDE SEQUENCE [LARGE SCALE GENOMIC DNA]</scope>
    <source>
        <strain evidence="2">MP5ACTX9</strain>
    </source>
</reference>
<keyword evidence="2" id="KW-1185">Reference proteome</keyword>
<evidence type="ECO:0000313" key="2">
    <source>
        <dbReference type="Proteomes" id="UP000000343"/>
    </source>
</evidence>
<dbReference type="RefSeq" id="WP_013578808.1">
    <property type="nucleotide sequence ID" value="NC_015064.1"/>
</dbReference>
<sequence length="110" mass="12089">MKRYPAPPIDPMIIERARELKEAGASQEEVFMAMRQDGLWVGQSIKVAAEIYGWSLTEAKMTVHYSDTWADCLQTNAKLHDAAFAAAKELGFEEVGSGVNGEKVALQEAS</sequence>
<dbReference type="STRING" id="1198114.AciX9_0408"/>
<dbReference type="HOGENOM" id="CLU_2167397_0_0_0"/>
<proteinExistence type="predicted"/>